<keyword evidence="1" id="KW-1133">Transmembrane helix</keyword>
<comment type="caution">
    <text evidence="3">The sequence shown here is derived from an EMBL/GenBank/DDBJ whole genome shotgun (WGS) entry which is preliminary data.</text>
</comment>
<feature type="domain" description="DUF6458" evidence="2">
    <location>
        <begin position="1"/>
        <end position="65"/>
    </location>
</feature>
<dbReference type="InterPro" id="IPR045597">
    <property type="entry name" value="DUF6458"/>
</dbReference>
<organism evidence="3 4">
    <name type="scientific">Microbacterium psychrotolerans</name>
    <dbReference type="NCBI Taxonomy" id="3068321"/>
    <lineage>
        <taxon>Bacteria</taxon>
        <taxon>Bacillati</taxon>
        <taxon>Actinomycetota</taxon>
        <taxon>Actinomycetes</taxon>
        <taxon>Micrococcales</taxon>
        <taxon>Microbacteriaceae</taxon>
        <taxon>Microbacterium</taxon>
    </lineage>
</organism>
<keyword evidence="4" id="KW-1185">Reference proteome</keyword>
<keyword evidence="1" id="KW-0812">Transmembrane</keyword>
<accession>A0ABU0Z6U5</accession>
<dbReference type="EMBL" id="JAVFWO010000009">
    <property type="protein sequence ID" value="MDQ7880314.1"/>
    <property type="molecule type" value="Genomic_DNA"/>
</dbReference>
<evidence type="ECO:0000313" key="4">
    <source>
        <dbReference type="Proteomes" id="UP001235133"/>
    </source>
</evidence>
<proteinExistence type="predicted"/>
<gene>
    <name evidence="3" type="ORF">Q9R08_20165</name>
</gene>
<dbReference type="Pfam" id="PF20059">
    <property type="entry name" value="DUF6458"/>
    <property type="match status" value="1"/>
</dbReference>
<dbReference type="RefSeq" id="WP_308870002.1">
    <property type="nucleotide sequence ID" value="NZ_JAVFWO010000009.1"/>
</dbReference>
<evidence type="ECO:0000313" key="3">
    <source>
        <dbReference type="EMBL" id="MDQ7880314.1"/>
    </source>
</evidence>
<evidence type="ECO:0000259" key="2">
    <source>
        <dbReference type="Pfam" id="PF20059"/>
    </source>
</evidence>
<feature type="transmembrane region" description="Helical" evidence="1">
    <location>
        <begin position="31"/>
        <end position="52"/>
    </location>
</feature>
<evidence type="ECO:0000256" key="1">
    <source>
        <dbReference type="SAM" id="Phobius"/>
    </source>
</evidence>
<protein>
    <submittedName>
        <fullName evidence="3">DUF6458 family protein</fullName>
    </submittedName>
</protein>
<sequence length="91" mass="9573">MSIGAGIALFAIGAILAFAVNVDIGWVSLDVVGYILMIAGAVVFLTGIVLLFRRRRTDSVTRTVADPAVARPVDAGVTQRVTRETDDTVGL</sequence>
<dbReference type="Proteomes" id="UP001235133">
    <property type="component" value="Unassembled WGS sequence"/>
</dbReference>
<keyword evidence="1" id="KW-0472">Membrane</keyword>
<reference evidence="3 4" key="1">
    <citation type="submission" date="2023-08" db="EMBL/GenBank/DDBJ databases">
        <title>Microbacterium psychrotolerans sp. nov., a psychrotolerant bacterium isolated from soil in Heilongjiang Province, China.</title>
        <authorList>
            <person name="An P."/>
            <person name="Zhao D."/>
            <person name="Xiang H."/>
        </authorList>
    </citation>
    <scope>NUCLEOTIDE SEQUENCE [LARGE SCALE GENOMIC DNA]</scope>
    <source>
        <strain evidence="3 4">QXD-8</strain>
    </source>
</reference>
<name>A0ABU0Z6U5_9MICO</name>